<feature type="transmembrane region" description="Helical" evidence="2">
    <location>
        <begin position="39"/>
        <end position="60"/>
    </location>
</feature>
<dbReference type="PANTHER" id="PTHR34978">
    <property type="entry name" value="POSSIBLE SENSOR-TRANSDUCER PROTEIN BLAR"/>
    <property type="match status" value="1"/>
</dbReference>
<evidence type="ECO:0000313" key="4">
    <source>
        <dbReference type="EMBL" id="MBM7120560.1"/>
    </source>
</evidence>
<evidence type="ECO:0000259" key="3">
    <source>
        <dbReference type="Pfam" id="PF05569"/>
    </source>
</evidence>
<reference evidence="4 5" key="1">
    <citation type="submission" date="2020-10" db="EMBL/GenBank/DDBJ databases">
        <title>Phylogeny of dyella-like bacteria.</title>
        <authorList>
            <person name="Fu J."/>
        </authorList>
    </citation>
    <scope>NUCLEOTIDE SEQUENCE [LARGE SCALE GENOMIC DNA]</scope>
    <source>
        <strain evidence="4 5">THG-B117</strain>
    </source>
</reference>
<dbReference type="RefSeq" id="WP_204635032.1">
    <property type="nucleotide sequence ID" value="NZ_JADIKC010000003.1"/>
</dbReference>
<keyword evidence="2" id="KW-0472">Membrane</keyword>
<feature type="region of interest" description="Disordered" evidence="1">
    <location>
        <begin position="328"/>
        <end position="349"/>
    </location>
</feature>
<dbReference type="InterPro" id="IPR052173">
    <property type="entry name" value="Beta-lactam_resp_regulator"/>
</dbReference>
<name>A0ABS2JP12_9GAMM</name>
<gene>
    <name evidence="4" type="ORF">ISP20_05225</name>
</gene>
<keyword evidence="5" id="KW-1185">Reference proteome</keyword>
<evidence type="ECO:0000256" key="1">
    <source>
        <dbReference type="SAM" id="MobiDB-lite"/>
    </source>
</evidence>
<keyword evidence="2" id="KW-0812">Transmembrane</keyword>
<comment type="caution">
    <text evidence="4">The sequence shown here is derived from an EMBL/GenBank/DDBJ whole genome shotgun (WGS) entry which is preliminary data.</text>
</comment>
<keyword evidence="2" id="KW-1133">Transmembrane helix</keyword>
<feature type="transmembrane region" description="Helical" evidence="2">
    <location>
        <begin position="191"/>
        <end position="213"/>
    </location>
</feature>
<evidence type="ECO:0000256" key="2">
    <source>
        <dbReference type="SAM" id="Phobius"/>
    </source>
</evidence>
<accession>A0ABS2JP12</accession>
<evidence type="ECO:0000313" key="5">
    <source>
        <dbReference type="Proteomes" id="UP001430065"/>
    </source>
</evidence>
<feature type="domain" description="Peptidase M56" evidence="3">
    <location>
        <begin position="12"/>
        <end position="272"/>
    </location>
</feature>
<sequence>MSSPDWLSDGWLATLALTLVLGAVALLRHACRRVFGAQLAVLLWVVPPLAFVVACLPHAAAASLTGLPPVVLQIRSAPAPLIEVAHASAHERGLSWLVVAAWLAGAVVASVAAAVAQRRYRLRLQGARPIPAANLPWPVLQATHADMGPALVGAWRPRIVLPADFEQRYEPAERALILAHEAMHARRRDGWWCLVGQAMASLFWFHPMAWWALRALRQDLELACDAAVLSANDAPRALYARAMLKTHATGALLPVGCSWSSRHPITERIVMLKRVQPGHARRLTGRTSVGLLATTLSAAVYAATGLDAGSYHPGKDIVAKALQDARPAQDALAASTRRPSGNPASNAALGLPAPDSGAFGAAIKRLEIGEGGHVLIALADAHGSVAGHLDLEMHPAEQVGSVGWSCYSTDIPDVRQFAPTCTYLPGFAGRNTVDLIAVDRFTFDMALSINGQQVDKASKVCLRKNEAYRFSHAQDAVHPPVQGAVSVQAIDGGQLEIQSDLAGGIIREPIHPKLHSFPGQTATIQVGEKIGGDHPQDHTVKLDITATPGCA</sequence>
<dbReference type="Proteomes" id="UP001430065">
    <property type="component" value="Unassembled WGS sequence"/>
</dbReference>
<proteinExistence type="predicted"/>
<dbReference type="InterPro" id="IPR008756">
    <property type="entry name" value="Peptidase_M56"/>
</dbReference>
<dbReference type="CDD" id="cd07341">
    <property type="entry name" value="M56_BlaR1_MecR1_like"/>
    <property type="match status" value="1"/>
</dbReference>
<organism evidence="4 5">
    <name type="scientific">Dyella kyungheensis</name>
    <dbReference type="NCBI Taxonomy" id="1242174"/>
    <lineage>
        <taxon>Bacteria</taxon>
        <taxon>Pseudomonadati</taxon>
        <taxon>Pseudomonadota</taxon>
        <taxon>Gammaproteobacteria</taxon>
        <taxon>Lysobacterales</taxon>
        <taxon>Rhodanobacteraceae</taxon>
        <taxon>Dyella</taxon>
    </lineage>
</organism>
<feature type="transmembrane region" description="Helical" evidence="2">
    <location>
        <begin position="6"/>
        <end position="27"/>
    </location>
</feature>
<dbReference type="EMBL" id="JADIKC010000003">
    <property type="protein sequence ID" value="MBM7120560.1"/>
    <property type="molecule type" value="Genomic_DNA"/>
</dbReference>
<dbReference type="Gene3D" id="3.30.700.10">
    <property type="entry name" value="Glycoprotein, Type 4 Pilin"/>
    <property type="match status" value="1"/>
</dbReference>
<dbReference type="Pfam" id="PF05569">
    <property type="entry name" value="Peptidase_M56"/>
    <property type="match status" value="1"/>
</dbReference>
<protein>
    <submittedName>
        <fullName evidence="4">Peptidase M56</fullName>
    </submittedName>
</protein>
<dbReference type="PANTHER" id="PTHR34978:SF3">
    <property type="entry name" value="SLR0241 PROTEIN"/>
    <property type="match status" value="1"/>
</dbReference>
<feature type="transmembrane region" description="Helical" evidence="2">
    <location>
        <begin position="94"/>
        <end position="116"/>
    </location>
</feature>